<evidence type="ECO:0000313" key="3">
    <source>
        <dbReference type="EMBL" id="RCH87482.1"/>
    </source>
</evidence>
<name>A0A367JBZ7_RHIST</name>
<evidence type="ECO:0000256" key="1">
    <source>
        <dbReference type="ARBA" id="ARBA00022468"/>
    </source>
</evidence>
<dbReference type="EMBL" id="PJQM01003707">
    <property type="protein sequence ID" value="RCH87482.1"/>
    <property type="molecule type" value="Genomic_DNA"/>
</dbReference>
<dbReference type="InterPro" id="IPR035892">
    <property type="entry name" value="C2_domain_sf"/>
</dbReference>
<dbReference type="PANTHER" id="PTHR10194">
    <property type="entry name" value="RAS GTPASE-ACTIVATING PROTEINS"/>
    <property type="match status" value="1"/>
</dbReference>
<dbReference type="Gene3D" id="1.10.506.10">
    <property type="entry name" value="GTPase Activation - p120gap, domain 1"/>
    <property type="match status" value="2"/>
</dbReference>
<dbReference type="InterPro" id="IPR039360">
    <property type="entry name" value="Ras_GTPase"/>
</dbReference>
<dbReference type="Pfam" id="PF00616">
    <property type="entry name" value="RasGAP"/>
    <property type="match status" value="1"/>
</dbReference>
<dbReference type="AlphaFoldDB" id="A0A367JBZ7"/>
<reference evidence="3 4" key="1">
    <citation type="journal article" date="2018" name="G3 (Bethesda)">
        <title>Phylogenetic and Phylogenomic Definition of Rhizopus Species.</title>
        <authorList>
            <person name="Gryganskyi A.P."/>
            <person name="Golan J."/>
            <person name="Dolatabadi S."/>
            <person name="Mondo S."/>
            <person name="Robb S."/>
            <person name="Idnurm A."/>
            <person name="Muszewska A."/>
            <person name="Steczkiewicz K."/>
            <person name="Masonjones S."/>
            <person name="Liao H.L."/>
            <person name="Gajdeczka M.T."/>
            <person name="Anike F."/>
            <person name="Vuek A."/>
            <person name="Anishchenko I.M."/>
            <person name="Voigt K."/>
            <person name="de Hoog G.S."/>
            <person name="Smith M.E."/>
            <person name="Heitman J."/>
            <person name="Vilgalys R."/>
            <person name="Stajich J.E."/>
        </authorList>
    </citation>
    <scope>NUCLEOTIDE SEQUENCE [LARGE SCALE GENOMIC DNA]</scope>
    <source>
        <strain evidence="3 4">LSU 92-RS-03</strain>
    </source>
</reference>
<comment type="caution">
    <text evidence="3">The sequence shown here is derived from an EMBL/GenBank/DDBJ whole genome shotgun (WGS) entry which is preliminary data.</text>
</comment>
<dbReference type="InterPro" id="IPR001936">
    <property type="entry name" value="RasGAP_dom"/>
</dbReference>
<gene>
    <name evidence="3" type="ORF">CU098_005010</name>
</gene>
<accession>A0A367JBZ7</accession>
<evidence type="ECO:0000259" key="2">
    <source>
        <dbReference type="PROSITE" id="PS50018"/>
    </source>
</evidence>
<dbReference type="STRING" id="4846.A0A367JBZ7"/>
<dbReference type="Proteomes" id="UP000253551">
    <property type="component" value="Unassembled WGS sequence"/>
</dbReference>
<protein>
    <recommendedName>
        <fullName evidence="2">Ras-GAP domain-containing protein</fullName>
    </recommendedName>
</protein>
<dbReference type="PANTHER" id="PTHR10194:SF60">
    <property type="entry name" value="RAS GTPASE-ACTIVATING PROTEIN RASKOL"/>
    <property type="match status" value="1"/>
</dbReference>
<dbReference type="SUPFAM" id="SSF48350">
    <property type="entry name" value="GTPase activation domain, GAP"/>
    <property type="match status" value="1"/>
</dbReference>
<dbReference type="PROSITE" id="PS50018">
    <property type="entry name" value="RAS_GTPASE_ACTIV_2"/>
    <property type="match status" value="1"/>
</dbReference>
<feature type="domain" description="Ras-GAP" evidence="2">
    <location>
        <begin position="296"/>
        <end position="502"/>
    </location>
</feature>
<evidence type="ECO:0000313" key="4">
    <source>
        <dbReference type="Proteomes" id="UP000253551"/>
    </source>
</evidence>
<dbReference type="OrthoDB" id="775356at2759"/>
<dbReference type="InterPro" id="IPR008936">
    <property type="entry name" value="Rho_GTPase_activation_prot"/>
</dbReference>
<keyword evidence="4" id="KW-1185">Reference proteome</keyword>
<dbReference type="SMART" id="SM00323">
    <property type="entry name" value="RasGAP"/>
    <property type="match status" value="1"/>
</dbReference>
<sequence>SSNLTLGYPISINESSINCCESCISKMGCSSQQHTGELCVVHITLFENNMIHLQTERASSEFFHLPIQLSLLESHNLYSFSDHSHMKHSIVIRPSSREVYHLLTNDRIHRDIWLTRLKNGCSRISRKVQCLTVRIGECRKISTKDSFLYCDLAIDHEIRGLTGSLKKMSTCSWREDFIFPDIPQISYGISINIFTKGNKNDRESNYGHVFIPLEQLPLTTSLEENWYEIRKENNKHRTFASLAGLGSAHAPLGDLRIGLLLQEHKVLPLESYGPLMDVLKNFNHEMIYDMARKTSDMQALAKNLLRIYDGMGLALAWVKSLIDHEVDSLTLDDANILFRGNSFFTKVIDSYMKMTGKNFLEEALQPTIEKICKAGLYIEVEPSRLSNTSEDETRDNCVELFKNVRFIWKDVQKAKTKCPNQFRQMFGHLKSAIVKKFDLEKDTLERHHQVARYTCVSGFVFLRWICPAIISPKQFDLVQDHPDTNTCRTLTLIAKCLMTLASHITAEQNSKELWINQLNMFINNNTTNFTDFINHISITEEEQLIEEKSKQEDTPPTYFIDLPYELAQLTRWCNENCTENYNIITQTCHLIK</sequence>
<dbReference type="GO" id="GO:0005096">
    <property type="term" value="F:GTPase activator activity"/>
    <property type="evidence" value="ECO:0007669"/>
    <property type="project" value="UniProtKB-KW"/>
</dbReference>
<keyword evidence="1" id="KW-0343">GTPase activation</keyword>
<organism evidence="3 4">
    <name type="scientific">Rhizopus stolonifer</name>
    <name type="common">Rhizopus nigricans</name>
    <dbReference type="NCBI Taxonomy" id="4846"/>
    <lineage>
        <taxon>Eukaryota</taxon>
        <taxon>Fungi</taxon>
        <taxon>Fungi incertae sedis</taxon>
        <taxon>Mucoromycota</taxon>
        <taxon>Mucoromycotina</taxon>
        <taxon>Mucoromycetes</taxon>
        <taxon>Mucorales</taxon>
        <taxon>Mucorineae</taxon>
        <taxon>Rhizopodaceae</taxon>
        <taxon>Rhizopus</taxon>
    </lineage>
</organism>
<proteinExistence type="predicted"/>
<dbReference type="SUPFAM" id="SSF49562">
    <property type="entry name" value="C2 domain (Calcium/lipid-binding domain, CaLB)"/>
    <property type="match status" value="1"/>
</dbReference>
<dbReference type="Gene3D" id="2.60.40.150">
    <property type="entry name" value="C2 domain"/>
    <property type="match status" value="1"/>
</dbReference>
<feature type="non-terminal residue" evidence="3">
    <location>
        <position position="1"/>
    </location>
</feature>